<proteinExistence type="predicted"/>
<evidence type="ECO:0000313" key="3">
    <source>
        <dbReference type="Proteomes" id="UP001306950"/>
    </source>
</evidence>
<evidence type="ECO:0000256" key="1">
    <source>
        <dbReference type="SAM" id="SignalP"/>
    </source>
</evidence>
<dbReference type="InterPro" id="IPR046720">
    <property type="entry name" value="DUF6612"/>
</dbReference>
<accession>A0ABU7VYV2</accession>
<comment type="caution">
    <text evidence="2">The sequence shown here is derived from an EMBL/GenBank/DDBJ whole genome shotgun (WGS) entry which is preliminary data.</text>
</comment>
<evidence type="ECO:0000313" key="2">
    <source>
        <dbReference type="EMBL" id="MEF2968959.1"/>
    </source>
</evidence>
<reference evidence="2 3" key="1">
    <citation type="submission" date="2024-02" db="EMBL/GenBank/DDBJ databases">
        <title>A nitrogen-fixing paenibacillus bacterium.</title>
        <authorList>
            <person name="Zhang W.L."/>
            <person name="Chen S.F."/>
        </authorList>
    </citation>
    <scope>NUCLEOTIDE SEQUENCE [LARGE SCALE GENOMIC DNA]</scope>
    <source>
        <strain evidence="2 3">M1</strain>
    </source>
</reference>
<dbReference type="Proteomes" id="UP001306950">
    <property type="component" value="Unassembled WGS sequence"/>
</dbReference>
<gene>
    <name evidence="2" type="ORF">V3851_24545</name>
</gene>
<dbReference type="Pfam" id="PF20316">
    <property type="entry name" value="DUF6612"/>
    <property type="match status" value="1"/>
</dbReference>
<dbReference type="PROSITE" id="PS51257">
    <property type="entry name" value="PROKAR_LIPOPROTEIN"/>
    <property type="match status" value="1"/>
</dbReference>
<feature type="chain" id="PRO_5045058325" evidence="1">
    <location>
        <begin position="21"/>
        <end position="358"/>
    </location>
</feature>
<sequence>MKSSKWFLSVLAVLMSAVLALSGCTAKKEPKEALGSAAAQAMKMDSYAVSNQIKIVDFSVESASPEGAEMGAVFSMLKNAELNINQVYQKDPLQTEATVELKLTGDMSTTISLPLVVTGEKMYVKIPNIPFLPLPESVVGKFLEMDLKELAEQSGEDFNPDLFNPDKTQKLSSELMSAVLAEYDSDTYFKDVDPKDVTLPDGYNAKQVVQFSVTDDNVKEAVTILINKALPKVLDIMGKEEYRSLLNLEPEDIEQAKKELQEGNQDELGKALDEMKEDLKINTFTINSAIDKEGYPSYSDLNADVEINDSETGDIFKLALQVKSTISKINEKPEFTIGIPTDTITMEQFEAEMGGLGY</sequence>
<keyword evidence="3" id="KW-1185">Reference proteome</keyword>
<organism evidence="2 3">
    <name type="scientific">Paenibacillus haidiansis</name>
    <dbReference type="NCBI Taxonomy" id="1574488"/>
    <lineage>
        <taxon>Bacteria</taxon>
        <taxon>Bacillati</taxon>
        <taxon>Bacillota</taxon>
        <taxon>Bacilli</taxon>
        <taxon>Bacillales</taxon>
        <taxon>Paenibacillaceae</taxon>
        <taxon>Paenibacillus</taxon>
    </lineage>
</organism>
<dbReference type="RefSeq" id="WP_331849077.1">
    <property type="nucleotide sequence ID" value="NZ_JAZHPZ010000021.1"/>
</dbReference>
<name>A0ABU7VYV2_9BACL</name>
<protein>
    <submittedName>
        <fullName evidence="2">DUF6612 family protein</fullName>
    </submittedName>
</protein>
<keyword evidence="1" id="KW-0732">Signal</keyword>
<feature type="signal peptide" evidence="1">
    <location>
        <begin position="1"/>
        <end position="20"/>
    </location>
</feature>
<dbReference type="EMBL" id="JAZHPZ010000021">
    <property type="protein sequence ID" value="MEF2968959.1"/>
    <property type="molecule type" value="Genomic_DNA"/>
</dbReference>